<dbReference type="CDD" id="cd10548">
    <property type="entry name" value="cupin_CDO"/>
    <property type="match status" value="1"/>
</dbReference>
<sequence length="220" mass="24946">MDLSLGPKKRDTQDRYQDETRPGHCKHLEEENPVKTIYTPDQGRLYRISELPTESALRQAAAFLADLVKGRAFLDSLILPLAEEAEGERDWYVARRYEAEDGAYFLKVFVWPSGTGTRIHDHSSWGAYCCASGAVLEERYERLDDGSHSDHARLKKVWQLWWSPEDGASTVLPGDDGIHRVGNPGDSTAISVHLYGPRTSEVDGRDYDPSRDHVCDRRED</sequence>
<dbReference type="GO" id="GO:0005506">
    <property type="term" value="F:iron ion binding"/>
    <property type="evidence" value="ECO:0007669"/>
    <property type="project" value="InterPro"/>
</dbReference>
<protein>
    <recommendedName>
        <fullName evidence="5">Cysteine dioxygenase</fullName>
    </recommendedName>
</protein>
<evidence type="ECO:0000256" key="2">
    <source>
        <dbReference type="PIRSR" id="PIRSR610300-51"/>
    </source>
</evidence>
<dbReference type="InterPro" id="IPR010300">
    <property type="entry name" value="CDO_1"/>
</dbReference>
<dbReference type="InterPro" id="IPR014710">
    <property type="entry name" value="RmlC-like_jellyroll"/>
</dbReference>
<dbReference type="GO" id="GO:0016702">
    <property type="term" value="F:oxidoreductase activity, acting on single donors with incorporation of molecular oxygen, incorporation of two atoms of oxygen"/>
    <property type="evidence" value="ECO:0007669"/>
    <property type="project" value="InterPro"/>
</dbReference>
<accession>A0A6J4RIZ5</accession>
<feature type="binding site" evidence="2">
    <location>
        <position position="179"/>
    </location>
    <ligand>
        <name>Fe cation</name>
        <dbReference type="ChEBI" id="CHEBI:24875"/>
        <note>catalytic</note>
    </ligand>
</feature>
<dbReference type="Pfam" id="PF05995">
    <property type="entry name" value="CDO_I"/>
    <property type="match status" value="1"/>
</dbReference>
<feature type="compositionally biased region" description="Basic and acidic residues" evidence="3">
    <location>
        <begin position="8"/>
        <end position="21"/>
    </location>
</feature>
<dbReference type="InterPro" id="IPR011051">
    <property type="entry name" value="RmlC_Cupin_sf"/>
</dbReference>
<feature type="region of interest" description="Disordered" evidence="3">
    <location>
        <begin position="1"/>
        <end position="21"/>
    </location>
</feature>
<feature type="binding site" evidence="2">
    <location>
        <position position="120"/>
    </location>
    <ligand>
        <name>Fe cation</name>
        <dbReference type="ChEBI" id="CHEBI:24875"/>
        <note>catalytic</note>
    </ligand>
</feature>
<gene>
    <name evidence="4" type="ORF">AVDCRST_MAG58-4138</name>
</gene>
<comment type="similarity">
    <text evidence="1">Belongs to the cysteine dioxygenase family.</text>
</comment>
<evidence type="ECO:0000256" key="3">
    <source>
        <dbReference type="SAM" id="MobiDB-lite"/>
    </source>
</evidence>
<organism evidence="4">
    <name type="scientific">uncultured Rubrobacteraceae bacterium</name>
    <dbReference type="NCBI Taxonomy" id="349277"/>
    <lineage>
        <taxon>Bacteria</taxon>
        <taxon>Bacillati</taxon>
        <taxon>Actinomycetota</taxon>
        <taxon>Rubrobacteria</taxon>
        <taxon>Rubrobacterales</taxon>
        <taxon>Rubrobacteraceae</taxon>
        <taxon>environmental samples</taxon>
    </lineage>
</organism>
<evidence type="ECO:0000313" key="4">
    <source>
        <dbReference type="EMBL" id="CAA9470207.1"/>
    </source>
</evidence>
<dbReference type="SUPFAM" id="SSF51182">
    <property type="entry name" value="RmlC-like cupins"/>
    <property type="match status" value="1"/>
</dbReference>
<keyword evidence="2" id="KW-0408">Iron</keyword>
<keyword evidence="2" id="KW-0479">Metal-binding</keyword>
<feature type="region of interest" description="Disordered" evidence="3">
    <location>
        <begin position="201"/>
        <end position="220"/>
    </location>
</feature>
<feature type="binding site" evidence="2">
    <location>
        <position position="122"/>
    </location>
    <ligand>
        <name>Fe cation</name>
        <dbReference type="ChEBI" id="CHEBI:24875"/>
        <note>catalytic</note>
    </ligand>
</feature>
<evidence type="ECO:0008006" key="5">
    <source>
        <dbReference type="Google" id="ProtNLM"/>
    </source>
</evidence>
<evidence type="ECO:0000256" key="1">
    <source>
        <dbReference type="ARBA" id="ARBA00006622"/>
    </source>
</evidence>
<reference evidence="4" key="1">
    <citation type="submission" date="2020-02" db="EMBL/GenBank/DDBJ databases">
        <authorList>
            <person name="Meier V. D."/>
        </authorList>
    </citation>
    <scope>NUCLEOTIDE SEQUENCE</scope>
    <source>
        <strain evidence="4">AVDCRST_MAG58</strain>
    </source>
</reference>
<dbReference type="AlphaFoldDB" id="A0A6J4RIZ5"/>
<proteinExistence type="inferred from homology"/>
<dbReference type="EMBL" id="CADCVF010000081">
    <property type="protein sequence ID" value="CAA9470207.1"/>
    <property type="molecule type" value="Genomic_DNA"/>
</dbReference>
<name>A0A6J4RIZ5_9ACTN</name>
<dbReference type="Gene3D" id="2.60.120.10">
    <property type="entry name" value="Jelly Rolls"/>
    <property type="match status" value="1"/>
</dbReference>